<dbReference type="Pfam" id="PF16061">
    <property type="entry name" value="DUF4803"/>
    <property type="match status" value="1"/>
</dbReference>
<dbReference type="PANTHER" id="PTHR47890">
    <property type="entry name" value="LD24308P"/>
    <property type="match status" value="1"/>
</dbReference>
<evidence type="ECO:0000256" key="1">
    <source>
        <dbReference type="SAM" id="SignalP"/>
    </source>
</evidence>
<name>A0A8J5RFC8_9HYME</name>
<dbReference type="PANTHER" id="PTHR47890:SF1">
    <property type="entry name" value="LD24308P"/>
    <property type="match status" value="1"/>
</dbReference>
<accession>A0A8J5RFC8</accession>
<evidence type="ECO:0000313" key="3">
    <source>
        <dbReference type="Proteomes" id="UP000729913"/>
    </source>
</evidence>
<sequence>MYLKFLLILLSIKKINGSLDLFKMSTFKIFAEGLAYKIDTEFKLTTNVSSEFEAGISNWNQADFFWDIQKLLEDTKLRCAGLSGHVSQWDDFHELLVKHIPKRKGTEGILNDLHTKAYIFYSTIVYFLQELPSLMTNSQNLGFSQFCDGFQLIKDNNLIFGPEGEYKNHTKDLTGYFEEIFKVWKAPERKKLCGKIPSPRVGLFRYFKVILSIHLRRFLISYFGNAVCTRITVKKETKILEQFLSESQAYTALMETALKNLNHYVLDCPPKIEERDQEALKIQLEGLITTKIISENSLSNSTKPCKYNCDLQSIGSSLKKNECSKFLECRYISTRYDVCLLRNNSRTYEWIKDNEGNIYGKSQYSRAHNVCQGTTVTLNREYTWYNGYFCDYCVCTCVGKPRWSSKVIIAISFRDQLSDVKNNWVVVGARFVKKDFMIHVQIKEGQLLPYGGINSTRWRNLEAFDYSEENDRFYLVSSSADYKNKVMIPGRDYGPAEKINLDDLVAPLGYLITGVRFKFAWDLRNWPVLRRGITQLEIQATKFDFLKGKLFEKSFWVPASLMPKEYLELENPDDPSKAPPEELQEITSGKTVEFRASDFEKDAGQSTVPFFDGRNLEFSPPAPLQGLGVFHRGHQGFGGYLAFRALDLNMYTIFSDY</sequence>
<dbReference type="AlphaFoldDB" id="A0A8J5RFC8"/>
<reference evidence="2" key="2">
    <citation type="submission" date="2021-04" db="EMBL/GenBank/DDBJ databases">
        <title>Genome-wide patterns of bracovirus chromosomal integration into multiple host tissues during parasitism.</title>
        <authorList>
            <person name="Chebbi M.A.C."/>
        </authorList>
    </citation>
    <scope>NUCLEOTIDE SEQUENCE</scope>
    <source>
        <tissue evidence="2">Whole body</tissue>
    </source>
</reference>
<organism evidence="2 3">
    <name type="scientific">Cotesia typhae</name>
    <dbReference type="NCBI Taxonomy" id="2053667"/>
    <lineage>
        <taxon>Eukaryota</taxon>
        <taxon>Metazoa</taxon>
        <taxon>Ecdysozoa</taxon>
        <taxon>Arthropoda</taxon>
        <taxon>Hexapoda</taxon>
        <taxon>Insecta</taxon>
        <taxon>Pterygota</taxon>
        <taxon>Neoptera</taxon>
        <taxon>Endopterygota</taxon>
        <taxon>Hymenoptera</taxon>
        <taxon>Apocrita</taxon>
        <taxon>Ichneumonoidea</taxon>
        <taxon>Braconidae</taxon>
        <taxon>Microgastrinae</taxon>
        <taxon>Cotesia</taxon>
    </lineage>
</organism>
<gene>
    <name evidence="2" type="ORF">G9C98_000716</name>
</gene>
<reference evidence="2" key="1">
    <citation type="submission" date="2020-03" db="EMBL/GenBank/DDBJ databases">
        <authorList>
            <person name="Chebbi M.A."/>
            <person name="Drezen J.M."/>
        </authorList>
    </citation>
    <scope>NUCLEOTIDE SEQUENCE</scope>
    <source>
        <tissue evidence="2">Whole body</tissue>
    </source>
</reference>
<evidence type="ECO:0000313" key="2">
    <source>
        <dbReference type="EMBL" id="KAG8040146.1"/>
    </source>
</evidence>
<feature type="chain" id="PRO_5035313657" evidence="1">
    <location>
        <begin position="18"/>
        <end position="657"/>
    </location>
</feature>
<keyword evidence="1" id="KW-0732">Signal</keyword>
<dbReference type="Proteomes" id="UP000729913">
    <property type="component" value="Unassembled WGS sequence"/>
</dbReference>
<keyword evidence="3" id="KW-1185">Reference proteome</keyword>
<protein>
    <submittedName>
        <fullName evidence="2">Uncharacterized protein</fullName>
    </submittedName>
</protein>
<dbReference type="EMBL" id="JAAOIC020000023">
    <property type="protein sequence ID" value="KAG8040146.1"/>
    <property type="molecule type" value="Genomic_DNA"/>
</dbReference>
<comment type="caution">
    <text evidence="2">The sequence shown here is derived from an EMBL/GenBank/DDBJ whole genome shotgun (WGS) entry which is preliminary data.</text>
</comment>
<dbReference type="InterPro" id="IPR032062">
    <property type="entry name" value="DUF4803"/>
</dbReference>
<dbReference type="OrthoDB" id="7693454at2759"/>
<proteinExistence type="predicted"/>
<feature type="signal peptide" evidence="1">
    <location>
        <begin position="1"/>
        <end position="17"/>
    </location>
</feature>